<dbReference type="AlphaFoldDB" id="A0A9W9IXB1"/>
<protein>
    <submittedName>
        <fullName evidence="1">Uncharacterized protein</fullName>
    </submittedName>
</protein>
<evidence type="ECO:0000313" key="2">
    <source>
        <dbReference type="Proteomes" id="UP001150942"/>
    </source>
</evidence>
<dbReference type="EMBL" id="JAPQKQ010000008">
    <property type="protein sequence ID" value="KAJ5186485.1"/>
    <property type="molecule type" value="Genomic_DNA"/>
</dbReference>
<reference evidence="1" key="1">
    <citation type="submission" date="2022-11" db="EMBL/GenBank/DDBJ databases">
        <authorList>
            <person name="Petersen C."/>
        </authorList>
    </citation>
    <scope>NUCLEOTIDE SEQUENCE</scope>
    <source>
        <strain evidence="1">IBT 20477</strain>
    </source>
</reference>
<keyword evidence="2" id="KW-1185">Reference proteome</keyword>
<gene>
    <name evidence="1" type="ORF">N7449_011249</name>
</gene>
<evidence type="ECO:0000313" key="1">
    <source>
        <dbReference type="EMBL" id="KAJ5186485.1"/>
    </source>
</evidence>
<dbReference type="Proteomes" id="UP001150942">
    <property type="component" value="Unassembled WGS sequence"/>
</dbReference>
<reference evidence="1" key="2">
    <citation type="journal article" date="2023" name="IMA Fungus">
        <title>Comparative genomic study of the Penicillium genus elucidates a diverse pangenome and 15 lateral gene transfer events.</title>
        <authorList>
            <person name="Petersen C."/>
            <person name="Sorensen T."/>
            <person name="Nielsen M.R."/>
            <person name="Sondergaard T.E."/>
            <person name="Sorensen J.L."/>
            <person name="Fitzpatrick D.A."/>
            <person name="Frisvad J.C."/>
            <person name="Nielsen K.L."/>
        </authorList>
    </citation>
    <scope>NUCLEOTIDE SEQUENCE</scope>
    <source>
        <strain evidence="1">IBT 20477</strain>
    </source>
</reference>
<sequence length="266" mass="30933">MSIIGYSDLCLGTQVTFTTPSPQKWVLQEKFTEDFQRMTNRELELGGGPSFAVSKYLCYSATDSSKKAFMRIYFQIPNPGTESQLPRLRQQQAAPPREHLELQALKDLSKQHCTVVPALLAYKEGKQGKDGVVPDGYITHIVWEMVSGKPLNTDQFWRPESALLREAVRTKFRHIWEYIYRIPFIVLRVKLTNLRELKYHGWQPGLPLLQKIIYNESTGDMHIAGFRDPDRFDPGEKFSDMTFVFWCLTRPPRKSGWEKDPTKWAW</sequence>
<name>A0A9W9IXB1_9EURO</name>
<accession>A0A9W9IXB1</accession>
<dbReference type="OrthoDB" id="5401170at2759"/>
<proteinExistence type="predicted"/>
<comment type="caution">
    <text evidence="1">The sequence shown here is derived from an EMBL/GenBank/DDBJ whole genome shotgun (WGS) entry which is preliminary data.</text>
</comment>
<organism evidence="1 2">
    <name type="scientific">Penicillium cf. viridicatum</name>
    <dbReference type="NCBI Taxonomy" id="2972119"/>
    <lineage>
        <taxon>Eukaryota</taxon>
        <taxon>Fungi</taxon>
        <taxon>Dikarya</taxon>
        <taxon>Ascomycota</taxon>
        <taxon>Pezizomycotina</taxon>
        <taxon>Eurotiomycetes</taxon>
        <taxon>Eurotiomycetidae</taxon>
        <taxon>Eurotiales</taxon>
        <taxon>Aspergillaceae</taxon>
        <taxon>Penicillium</taxon>
    </lineage>
</organism>